<proteinExistence type="predicted"/>
<comment type="caution">
    <text evidence="2">The sequence shown here is derived from an EMBL/GenBank/DDBJ whole genome shotgun (WGS) entry which is preliminary data.</text>
</comment>
<feature type="compositionally biased region" description="Low complexity" evidence="1">
    <location>
        <begin position="900"/>
        <end position="911"/>
    </location>
</feature>
<evidence type="ECO:0000256" key="1">
    <source>
        <dbReference type="SAM" id="MobiDB-lite"/>
    </source>
</evidence>
<feature type="compositionally biased region" description="Basic and acidic residues" evidence="1">
    <location>
        <begin position="939"/>
        <end position="948"/>
    </location>
</feature>
<feature type="region of interest" description="Disordered" evidence="1">
    <location>
        <begin position="807"/>
        <end position="975"/>
    </location>
</feature>
<dbReference type="AlphaFoldDB" id="A0A545SKW0"/>
<name>A0A545SKW0_9GAMM</name>
<dbReference type="Proteomes" id="UP000319732">
    <property type="component" value="Unassembled WGS sequence"/>
</dbReference>
<feature type="compositionally biased region" description="Low complexity" evidence="1">
    <location>
        <begin position="965"/>
        <end position="975"/>
    </location>
</feature>
<dbReference type="RefSeq" id="WP_142930336.1">
    <property type="nucleotide sequence ID" value="NZ_ML660138.1"/>
</dbReference>
<feature type="compositionally biased region" description="Polar residues" evidence="1">
    <location>
        <begin position="809"/>
        <end position="842"/>
    </location>
</feature>
<sequence>MAKVDQQGNLHRKQALYLDRLDSIAKYSGGIAANKYAPKEFAERARNLQQLANAQRDGLLAELQSRINRGQEIPPALANRLDRASEHLLGRADRMHDTWNQIQVTPGFGKGKKPMRFVQAVLGKSLNRVNTLESILGQFAEKEFRASVDQARQMGDRSMEAHLREVQHAHHVATQTSRDDGYSKAIRGSGDILRKRAMQHLDRVNSHTHSGSYTGELPEALQAKGSSLVDEVQILQQNPPKLFNSTEFENRVRHIRYKGTPIEEMHYTLDAMKYLEKHTRNMAENPSVSDDVRQMVQGLQKRVKSFSQDADSPLQKFQYRIFTEGGEVTSRYPDFFEEKNGLGNEVEKILSSASRKNIWTRFDAGNLEKDIDKARSNNDSAKENRLYGNALRNVELYVDRVAADGFAPDDVLTSVHSLRDSLPEHRNALDRYLSLPPDAPPEQRNSARNDIYNRTVGLLKDAESQQKRWEPLNPNHYYKRMGEANAHRSRSSPLFLDNHYQPPAEVAATTLRAVMRQASSNLAGGYKALDSASIRQEAFHALHESTRDFTDLVDAWTARDDLHMKARALLQDAAYLGRISRNDGEPLFNVGQFREKTQNAIAKGSAGYISGKPASDLTKAQLDAIRDIASYARLATNAPDTPQPVVRQAQDLLNGIEHNDRGDRMTGRLLPLEDYINTLLRRSKQRVGRSVDVAKTESDKIAMLGENANALKDLYPYALTQQRRYQDALGLEEAVSGRGETGLQDAKRRYPHAVNLHSQYESAVLSDNQGGIPTFETPVIYSTGLPPYAEAQAPGYNTLYSVPPPSYAQVESSNQAGGSSLTEAPAESSHQPGPSDTHNVGTAPQVEEGRAFRGHSVQPESHSTPGSPAESWASAQQYLDQFPGESNSESPVAPGRVPQGDSADAGVDGVGNNNPLIMRVEIDPEITSRGVQQGVSDLNARKSGEKKPGQSGTDPVLPVPPPAYPEALAVPPAYT</sequence>
<dbReference type="EMBL" id="VHSG01000063">
    <property type="protein sequence ID" value="TQV65620.1"/>
    <property type="molecule type" value="Genomic_DNA"/>
</dbReference>
<accession>A0A545SKW0</accession>
<gene>
    <name evidence="2" type="ORF">FKG94_28430</name>
</gene>
<feature type="compositionally biased region" description="Polar residues" evidence="1">
    <location>
        <begin position="873"/>
        <end position="890"/>
    </location>
</feature>
<feature type="non-terminal residue" evidence="2">
    <location>
        <position position="975"/>
    </location>
</feature>
<protein>
    <submittedName>
        <fullName evidence="2">Uncharacterized protein</fullName>
    </submittedName>
</protein>
<organism evidence="2 3">
    <name type="scientific">Exilibacterium tricleocarpae</name>
    <dbReference type="NCBI Taxonomy" id="2591008"/>
    <lineage>
        <taxon>Bacteria</taxon>
        <taxon>Pseudomonadati</taxon>
        <taxon>Pseudomonadota</taxon>
        <taxon>Gammaproteobacteria</taxon>
        <taxon>Cellvibrionales</taxon>
        <taxon>Cellvibrionaceae</taxon>
        <taxon>Exilibacterium</taxon>
    </lineage>
</organism>
<keyword evidence="3" id="KW-1185">Reference proteome</keyword>
<evidence type="ECO:0000313" key="2">
    <source>
        <dbReference type="EMBL" id="TQV65620.1"/>
    </source>
</evidence>
<evidence type="ECO:0000313" key="3">
    <source>
        <dbReference type="Proteomes" id="UP000319732"/>
    </source>
</evidence>
<reference evidence="2 3" key="1">
    <citation type="submission" date="2019-06" db="EMBL/GenBank/DDBJ databases">
        <title>Whole genome sequence for Cellvibrionaceae sp. R142.</title>
        <authorList>
            <person name="Wang G."/>
        </authorList>
    </citation>
    <scope>NUCLEOTIDE SEQUENCE [LARGE SCALE GENOMIC DNA]</scope>
    <source>
        <strain evidence="2 3">R142</strain>
    </source>
</reference>